<dbReference type="GO" id="GO:0003677">
    <property type="term" value="F:DNA binding"/>
    <property type="evidence" value="ECO:0007669"/>
    <property type="project" value="UniProtKB-KW"/>
</dbReference>
<evidence type="ECO:0000313" key="5">
    <source>
        <dbReference type="Proteomes" id="UP000000562"/>
    </source>
</evidence>
<dbReference type="InterPro" id="IPR001867">
    <property type="entry name" value="OmpR/PhoB-type_DNA-bd"/>
</dbReference>
<gene>
    <name evidence="4" type="primary">yqeI</name>
</gene>
<dbReference type="InterPro" id="IPR036388">
    <property type="entry name" value="WH-like_DNA-bd_sf"/>
</dbReference>
<dbReference type="EMBL" id="BA000021">
    <property type="protein sequence ID" value="BAC24613.1"/>
    <property type="molecule type" value="Genomic_DNA"/>
</dbReference>
<dbReference type="Proteomes" id="UP000000562">
    <property type="component" value="Chromosome"/>
</dbReference>
<evidence type="ECO:0000313" key="4">
    <source>
        <dbReference type="EMBL" id="BAC24613.1"/>
    </source>
</evidence>
<dbReference type="GO" id="GO:0000160">
    <property type="term" value="P:phosphorelay signal transduction system"/>
    <property type="evidence" value="ECO:0007669"/>
    <property type="project" value="InterPro"/>
</dbReference>
<dbReference type="SUPFAM" id="SSF46894">
    <property type="entry name" value="C-terminal effector domain of the bipartite response regulators"/>
    <property type="match status" value="1"/>
</dbReference>
<organism evidence="4 5">
    <name type="scientific">Wigglesworthia glossinidia brevipalpis</name>
    <dbReference type="NCBI Taxonomy" id="36870"/>
    <lineage>
        <taxon>Bacteria</taxon>
        <taxon>Pseudomonadati</taxon>
        <taxon>Pseudomonadota</taxon>
        <taxon>Gammaproteobacteria</taxon>
        <taxon>Enterobacterales</taxon>
        <taxon>Erwiniaceae</taxon>
        <taxon>Wigglesworthia</taxon>
    </lineage>
</organism>
<dbReference type="OrthoDB" id="7003224at2"/>
<dbReference type="HOGENOM" id="CLU_075545_1_0_6"/>
<dbReference type="InterPro" id="IPR016032">
    <property type="entry name" value="Sig_transdc_resp-reg_C-effctor"/>
</dbReference>
<dbReference type="STRING" id="36870.gene:10368970"/>
<dbReference type="GO" id="GO:0006355">
    <property type="term" value="P:regulation of DNA-templated transcription"/>
    <property type="evidence" value="ECO:0007669"/>
    <property type="project" value="InterPro"/>
</dbReference>
<dbReference type="SMART" id="SM00862">
    <property type="entry name" value="Trans_reg_C"/>
    <property type="match status" value="1"/>
</dbReference>
<proteinExistence type="predicted"/>
<evidence type="ECO:0000256" key="1">
    <source>
        <dbReference type="ARBA" id="ARBA00023125"/>
    </source>
</evidence>
<sequence length="267" mass="31594">MKYIINSLVIFDTIEYNLSLFKKKNKHIKLSHSAGRVLEELIKFHKNSSPISREYLFKNIWIIHGLQPSNGNLNQQISLIRKGLKHLGLNSSVIVTIPKKGLKLNDKLKIKKLEKNNAKDFIIDEISSSFKKRTLFNLSRINFKYKIIFSLISFIILFIFFSMFYSFKYKNNLNQKLYFFDQVNSCKVYTFHPISILEKKEYDIKVAAAFEENDYKCKKNYIVIISKFVVSDDNLMKEDKKTNTFIEKCFRDKNERILNCLNLFFVS</sequence>
<dbReference type="Gene3D" id="1.10.10.10">
    <property type="entry name" value="Winged helix-like DNA-binding domain superfamily/Winged helix DNA-binding domain"/>
    <property type="match status" value="1"/>
</dbReference>
<feature type="transmembrane region" description="Helical" evidence="2">
    <location>
        <begin position="147"/>
        <end position="167"/>
    </location>
</feature>
<dbReference type="AlphaFoldDB" id="Q8D287"/>
<keyword evidence="1" id="KW-0238">DNA-binding</keyword>
<keyword evidence="5" id="KW-1185">Reference proteome</keyword>
<evidence type="ECO:0000256" key="2">
    <source>
        <dbReference type="SAM" id="Phobius"/>
    </source>
</evidence>
<accession>Q8D287</accession>
<keyword evidence="2" id="KW-0812">Transmembrane</keyword>
<keyword evidence="2" id="KW-1133">Transmembrane helix</keyword>
<dbReference type="eggNOG" id="COG3710">
    <property type="taxonomic scope" value="Bacteria"/>
</dbReference>
<reference evidence="4 5" key="1">
    <citation type="journal article" date="2002" name="Nat. Genet.">
        <title>Genome sequence of the endocellular obligate symbiont of tsetse flies, Wigglesworthia glossinidia.</title>
        <authorList>
            <person name="Akman L."/>
            <person name="Yamashita A."/>
            <person name="Watanabe H."/>
            <person name="Oshima K."/>
            <person name="Shiba T."/>
            <person name="Hattori M."/>
            <person name="Aksoy S."/>
        </authorList>
    </citation>
    <scope>NUCLEOTIDE SEQUENCE [LARGE SCALE GENOMIC DNA]</scope>
</reference>
<name>Q8D287_WIGBR</name>
<protein>
    <submittedName>
        <fullName evidence="4">YqeI protein</fullName>
    </submittedName>
</protein>
<dbReference type="KEGG" id="wbr:yqeI"/>
<feature type="domain" description="OmpR/PhoB-type" evidence="3">
    <location>
        <begin position="25"/>
        <end position="104"/>
    </location>
</feature>
<keyword evidence="2" id="KW-0472">Membrane</keyword>
<evidence type="ECO:0000259" key="3">
    <source>
        <dbReference type="SMART" id="SM00862"/>
    </source>
</evidence>